<dbReference type="EMBL" id="JAEVLS010000001">
    <property type="protein sequence ID" value="MBM0103195.1"/>
    <property type="molecule type" value="Genomic_DNA"/>
</dbReference>
<dbReference type="Pfam" id="PF01650">
    <property type="entry name" value="Peptidase_C13"/>
    <property type="match status" value="1"/>
</dbReference>
<feature type="transmembrane region" description="Helical" evidence="1">
    <location>
        <begin position="123"/>
        <end position="143"/>
    </location>
</feature>
<dbReference type="Gene3D" id="3.40.50.1460">
    <property type="match status" value="1"/>
</dbReference>
<evidence type="ECO:0008006" key="4">
    <source>
        <dbReference type="Google" id="ProtNLM"/>
    </source>
</evidence>
<protein>
    <recommendedName>
        <fullName evidence="4">Peptidase C13 family protein</fullName>
    </recommendedName>
</protein>
<keyword evidence="3" id="KW-1185">Reference proteome</keyword>
<gene>
    <name evidence="2" type="ORF">JM946_00480</name>
</gene>
<proteinExistence type="predicted"/>
<dbReference type="Proteomes" id="UP000661077">
    <property type="component" value="Unassembled WGS sequence"/>
</dbReference>
<organism evidence="2 3">
    <name type="scientific">Steroidobacter gossypii</name>
    <dbReference type="NCBI Taxonomy" id="2805490"/>
    <lineage>
        <taxon>Bacteria</taxon>
        <taxon>Pseudomonadati</taxon>
        <taxon>Pseudomonadota</taxon>
        <taxon>Gammaproteobacteria</taxon>
        <taxon>Steroidobacterales</taxon>
        <taxon>Steroidobacteraceae</taxon>
        <taxon>Steroidobacter</taxon>
    </lineage>
</organism>
<comment type="caution">
    <text evidence="2">The sequence shown here is derived from an EMBL/GenBank/DDBJ whole genome shotgun (WGS) entry which is preliminary data.</text>
</comment>
<reference evidence="2 3" key="1">
    <citation type="journal article" date="2021" name="Int. J. Syst. Evol. Microbiol.">
        <title>Steroidobacter gossypii sp. nov., isolated from soil of cotton cropping field.</title>
        <authorList>
            <person name="Huang R."/>
            <person name="Yang S."/>
            <person name="Zhen C."/>
            <person name="Liu W."/>
        </authorList>
    </citation>
    <scope>NUCLEOTIDE SEQUENCE [LARGE SCALE GENOMIC DNA]</scope>
    <source>
        <strain evidence="2 3">S1-65</strain>
    </source>
</reference>
<evidence type="ECO:0000313" key="2">
    <source>
        <dbReference type="EMBL" id="MBM0103195.1"/>
    </source>
</evidence>
<feature type="transmembrane region" description="Helical" evidence="1">
    <location>
        <begin position="33"/>
        <end position="51"/>
    </location>
</feature>
<evidence type="ECO:0000256" key="1">
    <source>
        <dbReference type="SAM" id="Phobius"/>
    </source>
</evidence>
<evidence type="ECO:0000313" key="3">
    <source>
        <dbReference type="Proteomes" id="UP000661077"/>
    </source>
</evidence>
<keyword evidence="1" id="KW-0812">Transmembrane</keyword>
<accession>A0ABS1WQE5</accession>
<keyword evidence="1" id="KW-1133">Transmembrane helix</keyword>
<feature type="transmembrane region" description="Helical" evidence="1">
    <location>
        <begin position="97"/>
        <end position="116"/>
    </location>
</feature>
<dbReference type="RefSeq" id="WP_203165181.1">
    <property type="nucleotide sequence ID" value="NZ_JAEVLS010000001.1"/>
</dbReference>
<dbReference type="InterPro" id="IPR029030">
    <property type="entry name" value="Caspase-like_dom_sf"/>
</dbReference>
<sequence>MLLLVAGSTAIVTAASRYEVDGPAWFDVRSFLFGWAPSALLIFGLWSVLEWTREKAAHASPVAAWYLLFTIASVPITLLGIAVRAYQPGWWEQGDTLAWVFYGALWFWLGIAMWRISRAVTRSMLVAASLLVYAIIVQIAASWQISTQAWQPLESYEDEEYASLTLSQEVFETQQTLLQGSLQAIVPSTGDKRQTFGLIYAPYAEDVFLRESAMVKQVLEERFGAWGRVVRLVNNATTANEFPWATTRNLERSLQALAKAMNPERDVLVIYLTSHGGADFKLAAENWPLHVEDLTADELRSMLDELGIRHRVIAVSACYSGGWIEPLRNDDTLVMTAADKDHTSYGCGSNSELTFFGRAVFDEQLRKTLSFEEAFKAAVPVIKQREIDGKKDDGFSNPQISVGSNIRTVLDELTAG</sequence>
<feature type="transmembrane region" description="Helical" evidence="1">
    <location>
        <begin position="63"/>
        <end position="85"/>
    </location>
</feature>
<name>A0ABS1WQE5_9GAMM</name>
<dbReference type="SUPFAM" id="SSF52129">
    <property type="entry name" value="Caspase-like"/>
    <property type="match status" value="1"/>
</dbReference>
<dbReference type="InterPro" id="IPR001096">
    <property type="entry name" value="Peptidase_C13"/>
</dbReference>
<keyword evidence="1" id="KW-0472">Membrane</keyword>